<keyword evidence="3" id="KW-1185">Reference proteome</keyword>
<feature type="region of interest" description="Disordered" evidence="1">
    <location>
        <begin position="90"/>
        <end position="110"/>
    </location>
</feature>
<name>A0ABQ8P261_9CRYT</name>
<proteinExistence type="predicted"/>
<protein>
    <recommendedName>
        <fullName evidence="4">EF-hand domain-containing protein</fullName>
    </recommendedName>
</protein>
<organism evidence="2 3">
    <name type="scientific">Cryptosporidium canis</name>
    <dbReference type="NCBI Taxonomy" id="195482"/>
    <lineage>
        <taxon>Eukaryota</taxon>
        <taxon>Sar</taxon>
        <taxon>Alveolata</taxon>
        <taxon>Apicomplexa</taxon>
        <taxon>Conoidasida</taxon>
        <taxon>Coccidia</taxon>
        <taxon>Eucoccidiorida</taxon>
        <taxon>Eimeriorina</taxon>
        <taxon>Cryptosporidiidae</taxon>
        <taxon>Cryptosporidium</taxon>
    </lineage>
</organism>
<dbReference type="EMBL" id="JAPCXB010000180">
    <property type="protein sequence ID" value="KAJ1605341.1"/>
    <property type="molecule type" value="Genomic_DNA"/>
</dbReference>
<evidence type="ECO:0008006" key="4">
    <source>
        <dbReference type="Google" id="ProtNLM"/>
    </source>
</evidence>
<comment type="caution">
    <text evidence="2">The sequence shown here is derived from an EMBL/GenBank/DDBJ whole genome shotgun (WGS) entry which is preliminary data.</text>
</comment>
<dbReference type="Gene3D" id="1.10.238.10">
    <property type="entry name" value="EF-hand"/>
    <property type="match status" value="1"/>
</dbReference>
<feature type="compositionally biased region" description="Basic and acidic residues" evidence="1">
    <location>
        <begin position="100"/>
        <end position="110"/>
    </location>
</feature>
<evidence type="ECO:0000313" key="3">
    <source>
        <dbReference type="Proteomes" id="UP001071777"/>
    </source>
</evidence>
<evidence type="ECO:0000256" key="1">
    <source>
        <dbReference type="SAM" id="MobiDB-lite"/>
    </source>
</evidence>
<reference evidence="2" key="1">
    <citation type="submission" date="2022-10" db="EMBL/GenBank/DDBJ databases">
        <title>Adaptive evolution leads to modifications in subtelomeric GC content in a zoonotic Cryptosporidium species.</title>
        <authorList>
            <person name="Li J."/>
            <person name="Feng Y."/>
            <person name="Xiao L."/>
        </authorList>
    </citation>
    <scope>NUCLEOTIDE SEQUENCE</scope>
    <source>
        <strain evidence="2">25894</strain>
    </source>
</reference>
<evidence type="ECO:0000313" key="2">
    <source>
        <dbReference type="EMBL" id="KAJ1605341.1"/>
    </source>
</evidence>
<accession>A0ABQ8P261</accession>
<dbReference type="Proteomes" id="UP001071777">
    <property type="component" value="Unassembled WGS sequence"/>
</dbReference>
<sequence length="152" mass="17371">MEERQGEGQGVPEHLVELAQRESAVMDQVWVLLSGGDKEGRISYKEIERFSGILGLNLCEEEIKSMLFWGKYSRSKDFKKIQDAWLDVETGSSGSQEGVGDSKAESDLGTQVDKESLKNIEISYAEFCEIFKRNERDRKRRMTEKIDLSNVK</sequence>
<gene>
    <name evidence="2" type="ORF">OJ252_3502</name>
</gene>